<feature type="compositionally biased region" description="Basic and acidic residues" evidence="1">
    <location>
        <begin position="69"/>
        <end position="97"/>
    </location>
</feature>
<evidence type="ECO:0000256" key="1">
    <source>
        <dbReference type="SAM" id="MobiDB-lite"/>
    </source>
</evidence>
<feature type="region of interest" description="Disordered" evidence="1">
    <location>
        <begin position="211"/>
        <end position="243"/>
    </location>
</feature>
<dbReference type="EMBL" id="RWGY01000029">
    <property type="protein sequence ID" value="TVU17571.1"/>
    <property type="molecule type" value="Genomic_DNA"/>
</dbReference>
<dbReference type="AlphaFoldDB" id="A0A5J9U3A8"/>
<accession>A0A5J9U3A8</accession>
<feature type="region of interest" description="Disordered" evidence="1">
    <location>
        <begin position="54"/>
        <end position="124"/>
    </location>
</feature>
<evidence type="ECO:0000313" key="3">
    <source>
        <dbReference type="Proteomes" id="UP000324897"/>
    </source>
</evidence>
<dbReference type="PANTHER" id="PTHR33170">
    <property type="entry name" value="DUF4283 DOMAIN-CONTAINING PROTEIN-RELATED"/>
    <property type="match status" value="1"/>
</dbReference>
<gene>
    <name evidence="2" type="ORF">EJB05_33615</name>
</gene>
<keyword evidence="3" id="KW-1185">Reference proteome</keyword>
<dbReference type="Proteomes" id="UP000324897">
    <property type="component" value="Chromosome 7"/>
</dbReference>
<dbReference type="Gramene" id="TVU17571">
    <property type="protein sequence ID" value="TVU17571"/>
    <property type="gene ID" value="EJB05_33615"/>
</dbReference>
<evidence type="ECO:0000313" key="2">
    <source>
        <dbReference type="EMBL" id="TVU17571.1"/>
    </source>
</evidence>
<dbReference type="PANTHER" id="PTHR33170:SF40">
    <property type="entry name" value="OS04G0557100 PROTEIN"/>
    <property type="match status" value="1"/>
</dbReference>
<sequence>MLGATQAVDMIPTIDYSYGRVQVVVLSVERVPRKLDVVIGKRFYVVHLQVEGRDPDPAIDNMEVDDRDNDGHDKKGDEGNNNDTNDKGKKINDARSEQHKKKNSLTTTKEQQENGSKVNEALSVEEVDEFGEEFNMMRTSKYPNNVAHSMQAMAAFQATDWASDLHAGMREACGLPTEAIQANGKDQALPQVGLVGPALALQVLASSVEDKQPSLDANGLSGCGDGLDSKVDRADGPMTGESS</sequence>
<comment type="caution">
    <text evidence="2">The sequence shown here is derived from an EMBL/GenBank/DDBJ whole genome shotgun (WGS) entry which is preliminary data.</text>
</comment>
<organism evidence="2 3">
    <name type="scientific">Eragrostis curvula</name>
    <name type="common">weeping love grass</name>
    <dbReference type="NCBI Taxonomy" id="38414"/>
    <lineage>
        <taxon>Eukaryota</taxon>
        <taxon>Viridiplantae</taxon>
        <taxon>Streptophyta</taxon>
        <taxon>Embryophyta</taxon>
        <taxon>Tracheophyta</taxon>
        <taxon>Spermatophyta</taxon>
        <taxon>Magnoliopsida</taxon>
        <taxon>Liliopsida</taxon>
        <taxon>Poales</taxon>
        <taxon>Poaceae</taxon>
        <taxon>PACMAD clade</taxon>
        <taxon>Chloridoideae</taxon>
        <taxon>Eragrostideae</taxon>
        <taxon>Eragrostidinae</taxon>
        <taxon>Eragrostis</taxon>
    </lineage>
</organism>
<name>A0A5J9U3A8_9POAL</name>
<reference evidence="2 3" key="1">
    <citation type="journal article" date="2019" name="Sci. Rep.">
        <title>A high-quality genome of Eragrostis curvula grass provides insights into Poaceae evolution and supports new strategies to enhance forage quality.</title>
        <authorList>
            <person name="Carballo J."/>
            <person name="Santos B.A.C.M."/>
            <person name="Zappacosta D."/>
            <person name="Garbus I."/>
            <person name="Selva J.P."/>
            <person name="Gallo C.A."/>
            <person name="Diaz A."/>
            <person name="Albertini E."/>
            <person name="Caccamo M."/>
            <person name="Echenique V."/>
        </authorList>
    </citation>
    <scope>NUCLEOTIDE SEQUENCE [LARGE SCALE GENOMIC DNA]</scope>
    <source>
        <strain evidence="3">cv. Victoria</strain>
        <tissue evidence="2">Leaf</tissue>
    </source>
</reference>
<proteinExistence type="predicted"/>
<feature type="compositionally biased region" description="Polar residues" evidence="1">
    <location>
        <begin position="104"/>
        <end position="117"/>
    </location>
</feature>
<protein>
    <submittedName>
        <fullName evidence="2">Uncharacterized protein</fullName>
    </submittedName>
</protein>
<feature type="non-terminal residue" evidence="2">
    <location>
        <position position="1"/>
    </location>
</feature>